<reference evidence="1 2" key="1">
    <citation type="journal article" date="2014" name="Genome Biol. Evol.">
        <title>The genome of the myxosporean Thelohanellus kitauei shows adaptations to nutrient acquisition within its fish host.</title>
        <authorList>
            <person name="Yang Y."/>
            <person name="Xiong J."/>
            <person name="Zhou Z."/>
            <person name="Huo F."/>
            <person name="Miao W."/>
            <person name="Ran C."/>
            <person name="Liu Y."/>
            <person name="Zhang J."/>
            <person name="Feng J."/>
            <person name="Wang M."/>
            <person name="Wang M."/>
            <person name="Wang L."/>
            <person name="Yao B."/>
        </authorList>
    </citation>
    <scope>NUCLEOTIDE SEQUENCE [LARGE SCALE GENOMIC DNA]</scope>
    <source>
        <strain evidence="1">Wuqing</strain>
    </source>
</reference>
<dbReference type="GO" id="GO:0005096">
    <property type="term" value="F:GTPase activator activity"/>
    <property type="evidence" value="ECO:0007669"/>
    <property type="project" value="TreeGrafter"/>
</dbReference>
<dbReference type="PANTHER" id="PTHR46005">
    <property type="entry name" value="RHO GTPASE-ACTIVATING PROTEIN 190"/>
    <property type="match status" value="1"/>
</dbReference>
<organism evidence="1 2">
    <name type="scientific">Thelohanellus kitauei</name>
    <name type="common">Myxosporean</name>
    <dbReference type="NCBI Taxonomy" id="669202"/>
    <lineage>
        <taxon>Eukaryota</taxon>
        <taxon>Metazoa</taxon>
        <taxon>Cnidaria</taxon>
        <taxon>Myxozoa</taxon>
        <taxon>Myxosporea</taxon>
        <taxon>Bivalvulida</taxon>
        <taxon>Platysporina</taxon>
        <taxon>Myxobolidae</taxon>
        <taxon>Thelohanellus</taxon>
    </lineage>
</organism>
<gene>
    <name evidence="1" type="ORF">RF11_02197</name>
</gene>
<dbReference type="AlphaFoldDB" id="A0A0C2IDH2"/>
<dbReference type="InterPro" id="IPR051978">
    <property type="entry name" value="Rho-GAP_domain"/>
</dbReference>
<keyword evidence="2" id="KW-1185">Reference proteome</keyword>
<sequence>MVKRRFNVMVIGLTGVDQRKESRVGKSLLCNRFIRPAFDDFVIEHDSIYEHTHIYGPVINKDNFLYWGTVSMRTHISDDPVEFSVVEYTNLRASSDLPLNIIKYVDEAIVEKVKSKNKLMYISPKQVRYYKSYRQEYMPYSIKIDGFILVYSCHPYVMMNDVQDEFMVKVISKLESLDKAFIIAATKCDTVGERYGISDHIKERLKKRGIVKADKYKIIETSGLLNVNIATAFRALFSTVNDYDIKYASYPEAQVELENFQTKLLDKFTNSIMNSEELLSDLNFDSMLQNPKYVNLFRVVDLLGFQAAKNFFVQTKQQKIINYKEKILQYCLTKFENCLLETIQDISDIEKISCMNAFLKHLKSKQLFDPLFETTTSDVESLNFLDDFISKLNKENNSNMLKIPVTILRNERFQVLLDKQASHLRSVSTEQKTKQILCDTLEKLINDKKFTINSKLSVVQWLVILKLSKKFSMHVLDPSFKDLYDTYCHKLLLRSKYELHELLYEHSEEISQIVFENKDQVVNDISEIINTDQRFIVLEADYKTLRGNWIFSHYTFYRSNTICLLSPLTVCSEKQASNVLSSLLDQSVNVLELADMDETMILFVITSSTIYASFEAEFLKFAHADECYKYYILYINGNCRKVVPIKIVTSNIAWEEIFSKYSEFKFAFLAIYGDSNTFKFAELVLSDIYQYFKKLKRDQQASKEDVNNELTEGDVIPVTESSVMSNVSIIFCLLPKIIEEYKKFLWESGDSTSIQELMLGRLVELGRNLSVKYNAKFAEPYLEDVINRNKVNALHEFQINDSIKYLEEVAYDKADSLYERYCTTDKIKILMCCMCGDNFPIEIVIGMLLYDKKYEYSNTKTNNLLRDEFRG</sequence>
<dbReference type="PANTHER" id="PTHR46005:SF4">
    <property type="entry name" value="RHO GTPASE-ACTIVATING PROTEIN 190"/>
    <property type="match status" value="1"/>
</dbReference>
<proteinExistence type="predicted"/>
<dbReference type="GO" id="GO:0008361">
    <property type="term" value="P:regulation of cell size"/>
    <property type="evidence" value="ECO:0007669"/>
    <property type="project" value="TreeGrafter"/>
</dbReference>
<evidence type="ECO:0000313" key="1">
    <source>
        <dbReference type="EMBL" id="KII63388.1"/>
    </source>
</evidence>
<dbReference type="GO" id="GO:0007266">
    <property type="term" value="P:Rho protein signal transduction"/>
    <property type="evidence" value="ECO:0007669"/>
    <property type="project" value="TreeGrafter"/>
</dbReference>
<dbReference type="Gene3D" id="3.40.50.300">
    <property type="entry name" value="P-loop containing nucleotide triphosphate hydrolases"/>
    <property type="match status" value="1"/>
</dbReference>
<dbReference type="EMBL" id="JWZT01004669">
    <property type="protein sequence ID" value="KII63388.1"/>
    <property type="molecule type" value="Genomic_DNA"/>
</dbReference>
<dbReference type="Proteomes" id="UP000031668">
    <property type="component" value="Unassembled WGS sequence"/>
</dbReference>
<dbReference type="OrthoDB" id="9994905at2759"/>
<evidence type="ECO:0000313" key="2">
    <source>
        <dbReference type="Proteomes" id="UP000031668"/>
    </source>
</evidence>
<dbReference type="GO" id="GO:0005829">
    <property type="term" value="C:cytosol"/>
    <property type="evidence" value="ECO:0007669"/>
    <property type="project" value="TreeGrafter"/>
</dbReference>
<dbReference type="SUPFAM" id="SSF52540">
    <property type="entry name" value="P-loop containing nucleoside triphosphate hydrolases"/>
    <property type="match status" value="1"/>
</dbReference>
<name>A0A0C2IDH2_THEKT</name>
<accession>A0A0C2IDH2</accession>
<comment type="caution">
    <text evidence="1">The sequence shown here is derived from an EMBL/GenBank/DDBJ whole genome shotgun (WGS) entry which is preliminary data.</text>
</comment>
<dbReference type="InterPro" id="IPR027417">
    <property type="entry name" value="P-loop_NTPase"/>
</dbReference>
<protein>
    <submittedName>
        <fullName evidence="1">Rho GTPase-activating protein 190</fullName>
    </submittedName>
</protein>